<proteinExistence type="predicted"/>
<name>A0ABT3DUW9_9XANT</name>
<reference evidence="1 2" key="1">
    <citation type="submission" date="2022-06" db="EMBL/GenBank/DDBJ databases">
        <title>Dynamics of rice microbiomes reveals core vertical transmitted seed endophytes.</title>
        <authorList>
            <person name="Liao K."/>
            <person name="Zhang X."/>
        </authorList>
    </citation>
    <scope>NUCLEOTIDE SEQUENCE [LARGE SCALE GENOMIC DNA]</scope>
    <source>
        <strain evidence="1 2">YT10-10-1</strain>
    </source>
</reference>
<evidence type="ECO:0008006" key="3">
    <source>
        <dbReference type="Google" id="ProtNLM"/>
    </source>
</evidence>
<protein>
    <recommendedName>
        <fullName evidence="3">Type VI secretion protein</fullName>
    </recommendedName>
</protein>
<organism evidence="1 2">
    <name type="scientific">Xanthomonas sacchari</name>
    <dbReference type="NCBI Taxonomy" id="56458"/>
    <lineage>
        <taxon>Bacteria</taxon>
        <taxon>Pseudomonadati</taxon>
        <taxon>Pseudomonadota</taxon>
        <taxon>Gammaproteobacteria</taxon>
        <taxon>Lysobacterales</taxon>
        <taxon>Lysobacteraceae</taxon>
        <taxon>Xanthomonas</taxon>
    </lineage>
</organism>
<evidence type="ECO:0000313" key="2">
    <source>
        <dbReference type="Proteomes" id="UP001320843"/>
    </source>
</evidence>
<comment type="caution">
    <text evidence="1">The sequence shown here is derived from an EMBL/GenBank/DDBJ whole genome shotgun (WGS) entry which is preliminary data.</text>
</comment>
<sequence length="56" mass="6214">MATNSSRTLIRQRFLVPIGLLLSTLLCAGCTPHLRKSEGCMDEPLRNYLHKDSAGQ</sequence>
<dbReference type="EMBL" id="JANFWR010000010">
    <property type="protein sequence ID" value="MCW0399263.1"/>
    <property type="molecule type" value="Genomic_DNA"/>
</dbReference>
<dbReference type="Proteomes" id="UP001320843">
    <property type="component" value="Unassembled WGS sequence"/>
</dbReference>
<gene>
    <name evidence="1" type="ORF">NB700_001819</name>
</gene>
<accession>A0ABT3DUW9</accession>
<evidence type="ECO:0000313" key="1">
    <source>
        <dbReference type="EMBL" id="MCW0399263.1"/>
    </source>
</evidence>
<keyword evidence="2" id="KW-1185">Reference proteome</keyword>